<dbReference type="RefSeq" id="XP_062725603.1">
    <property type="nucleotide sequence ID" value="XM_062870147.1"/>
</dbReference>
<keyword evidence="2" id="KW-0472">Membrane</keyword>
<keyword evidence="4" id="KW-1185">Reference proteome</keyword>
<organism evidence="3 4">
    <name type="scientific">Chaetomium strumarium</name>
    <dbReference type="NCBI Taxonomy" id="1170767"/>
    <lineage>
        <taxon>Eukaryota</taxon>
        <taxon>Fungi</taxon>
        <taxon>Dikarya</taxon>
        <taxon>Ascomycota</taxon>
        <taxon>Pezizomycotina</taxon>
        <taxon>Sordariomycetes</taxon>
        <taxon>Sordariomycetidae</taxon>
        <taxon>Sordariales</taxon>
        <taxon>Chaetomiaceae</taxon>
        <taxon>Chaetomium</taxon>
    </lineage>
</organism>
<comment type="caution">
    <text evidence="3">The sequence shown here is derived from an EMBL/GenBank/DDBJ whole genome shotgun (WGS) entry which is preliminary data.</text>
</comment>
<dbReference type="GeneID" id="87888976"/>
<sequence length="645" mass="70598">MADVYTPPPDSSYLLVTPFTMPSDRGDRWAVSFTGNSSALVAAALSVMVTVSFLCLWNFISFVAVLSVRAETRHRYVAVVTLWNSNDPWFAFKELLHYTYRHYQTFRSQGDKRWDDFRYGLVFCLLAFAVFGSSIAMGIVAPSLVQIGNVAPVRPSTVFYPATPAPEDSAQELHDFGLRAPSVMRALGSVEAAQVTLRQRVSITQNQDYAPLPDGDRNVSLDYRYSLSGVELGIFGGSDLRLTVEGHCFTEYSWSRPAPPDGSDPDAADWYRLWNEPGTDDDQWTQWVLLNQFDTAHAPSASFINHPNGAEQLAGGVDMLYAVLVHAAWRSSITIGGDPWYATESRPANDPPAPYNAAFRMKRRRPVLSCGERNSWTYAGHAVTSVLDLKTTPGMKIPTVLLDILETTLGGGPMVVRLGNASGDSALRSRTTSPNGVIDAGASSMFADMERLILASYVATRSLFTDAVMFGGGADYANVVEGADGQPREGAGHFVVSSPDIQTFSLTGIVTLAVILLVLILLNALTWLLLHFHHQSENNTGTNITTEAQQTEAEAAAVKGPKPGMFGLRKKTRDIRAENKHKWTRFHVLAAAQLFRCVYEPETGPPPREVWSCSSVDTNHYENGSGKLVVRTCGEAKCMGHIGKV</sequence>
<keyword evidence="2" id="KW-0812">Transmembrane</keyword>
<keyword evidence="2" id="KW-1133">Transmembrane helix</keyword>
<name>A0AAJ0H0Z8_9PEZI</name>
<protein>
    <submittedName>
        <fullName evidence="3">Uncharacterized protein</fullName>
    </submittedName>
</protein>
<feature type="transmembrane region" description="Helical" evidence="2">
    <location>
        <begin position="504"/>
        <end position="530"/>
    </location>
</feature>
<evidence type="ECO:0000313" key="4">
    <source>
        <dbReference type="Proteomes" id="UP001273166"/>
    </source>
</evidence>
<evidence type="ECO:0000256" key="1">
    <source>
        <dbReference type="SAM" id="MobiDB-lite"/>
    </source>
</evidence>
<gene>
    <name evidence="3" type="ORF">B0T15DRAFT_545920</name>
</gene>
<feature type="region of interest" description="Disordered" evidence="1">
    <location>
        <begin position="550"/>
        <end position="570"/>
    </location>
</feature>
<feature type="transmembrane region" description="Helical" evidence="2">
    <location>
        <begin position="117"/>
        <end position="140"/>
    </location>
</feature>
<dbReference type="AlphaFoldDB" id="A0AAJ0H0Z8"/>
<reference evidence="3" key="2">
    <citation type="submission" date="2023-06" db="EMBL/GenBank/DDBJ databases">
        <authorList>
            <consortium name="Lawrence Berkeley National Laboratory"/>
            <person name="Mondo S.J."/>
            <person name="Hensen N."/>
            <person name="Bonometti L."/>
            <person name="Westerberg I."/>
            <person name="Brannstrom I.O."/>
            <person name="Guillou S."/>
            <person name="Cros-Aarteil S."/>
            <person name="Calhoun S."/>
            <person name="Haridas S."/>
            <person name="Kuo A."/>
            <person name="Pangilinan J."/>
            <person name="Riley R."/>
            <person name="Labutti K."/>
            <person name="Andreopoulos B."/>
            <person name="Lipzen A."/>
            <person name="Chen C."/>
            <person name="Yanf M."/>
            <person name="Daum C."/>
            <person name="Ng V."/>
            <person name="Clum A."/>
            <person name="Steindorff A."/>
            <person name="Ohm R."/>
            <person name="Martin F."/>
            <person name="Silar P."/>
            <person name="Natvig D."/>
            <person name="Lalanne C."/>
            <person name="Gautier V."/>
            <person name="Ament-Velasquez S.L."/>
            <person name="Kruys A."/>
            <person name="Hutchinson M.I."/>
            <person name="Powell A.J."/>
            <person name="Barry K."/>
            <person name="Miller A.N."/>
            <person name="Grigoriev I.V."/>
            <person name="Debuchy R."/>
            <person name="Gladieux P."/>
            <person name="Thoren M.H."/>
            <person name="Johannesson H."/>
        </authorList>
    </citation>
    <scope>NUCLEOTIDE SEQUENCE</scope>
    <source>
        <strain evidence="3">CBS 333.67</strain>
    </source>
</reference>
<dbReference type="EMBL" id="JAUDZG010000001">
    <property type="protein sequence ID" value="KAK3309823.1"/>
    <property type="molecule type" value="Genomic_DNA"/>
</dbReference>
<feature type="transmembrane region" description="Helical" evidence="2">
    <location>
        <begin position="39"/>
        <end position="66"/>
    </location>
</feature>
<dbReference type="Proteomes" id="UP001273166">
    <property type="component" value="Unassembled WGS sequence"/>
</dbReference>
<evidence type="ECO:0000256" key="2">
    <source>
        <dbReference type="SAM" id="Phobius"/>
    </source>
</evidence>
<accession>A0AAJ0H0Z8</accession>
<reference evidence="3" key="1">
    <citation type="journal article" date="2023" name="Mol. Phylogenet. Evol.">
        <title>Genome-scale phylogeny and comparative genomics of the fungal order Sordariales.</title>
        <authorList>
            <person name="Hensen N."/>
            <person name="Bonometti L."/>
            <person name="Westerberg I."/>
            <person name="Brannstrom I.O."/>
            <person name="Guillou S."/>
            <person name="Cros-Aarteil S."/>
            <person name="Calhoun S."/>
            <person name="Haridas S."/>
            <person name="Kuo A."/>
            <person name="Mondo S."/>
            <person name="Pangilinan J."/>
            <person name="Riley R."/>
            <person name="LaButti K."/>
            <person name="Andreopoulos B."/>
            <person name="Lipzen A."/>
            <person name="Chen C."/>
            <person name="Yan M."/>
            <person name="Daum C."/>
            <person name="Ng V."/>
            <person name="Clum A."/>
            <person name="Steindorff A."/>
            <person name="Ohm R.A."/>
            <person name="Martin F."/>
            <person name="Silar P."/>
            <person name="Natvig D.O."/>
            <person name="Lalanne C."/>
            <person name="Gautier V."/>
            <person name="Ament-Velasquez S.L."/>
            <person name="Kruys A."/>
            <person name="Hutchinson M.I."/>
            <person name="Powell A.J."/>
            <person name="Barry K."/>
            <person name="Miller A.N."/>
            <person name="Grigoriev I.V."/>
            <person name="Debuchy R."/>
            <person name="Gladieux P."/>
            <person name="Hiltunen Thoren M."/>
            <person name="Johannesson H."/>
        </authorList>
    </citation>
    <scope>NUCLEOTIDE SEQUENCE</scope>
    <source>
        <strain evidence="3">CBS 333.67</strain>
    </source>
</reference>
<evidence type="ECO:0000313" key="3">
    <source>
        <dbReference type="EMBL" id="KAK3309823.1"/>
    </source>
</evidence>
<proteinExistence type="predicted"/>